<feature type="region of interest" description="Disordered" evidence="1">
    <location>
        <begin position="288"/>
        <end position="325"/>
    </location>
</feature>
<sequence length="343" mass="39167">MSFSSKTIRLGGPVIIIYLWCYLTAKLPFRGHVSCPYWKLYVCIAIGKYVVRCIKSLPPVACRRDDLSVIIHNQTSALACQLTTVDCKKVRLFLRIITFIRTEVTTFEPEATKRSSPAVKITSSLPCASSAISWLFDFGSPFVVRLRSIRRLPCLLKRKLRHFDRRERRELATVKEGTRCDTYDKASRYLPDKYKPVLDEETRCDTYDEAGIHFSRLDRRQPVTQEEVRRGAGDEVGDPKSFFGVRDGPADRLYALFSNAFDRFTGFGRRNKRKGESYLHNDQAPVVASDQNSNNNERTKEATRAISTSPVKQGSQTVMTKREDEKQTLDAPKLLLVNLINII</sequence>
<accession>A0ABD0V5G5</accession>
<protein>
    <submittedName>
        <fullName evidence="2">Uncharacterized protein</fullName>
    </submittedName>
</protein>
<reference evidence="2 3" key="1">
    <citation type="journal article" date="2024" name="Plant Biotechnol. J.">
        <title>Dendrobium thyrsiflorum genome and its molecular insights into genes involved in important horticultural traits.</title>
        <authorList>
            <person name="Chen B."/>
            <person name="Wang J.Y."/>
            <person name="Zheng P.J."/>
            <person name="Li K.L."/>
            <person name="Liang Y.M."/>
            <person name="Chen X.F."/>
            <person name="Zhang C."/>
            <person name="Zhao X."/>
            <person name="He X."/>
            <person name="Zhang G.Q."/>
            <person name="Liu Z.J."/>
            <person name="Xu Q."/>
        </authorList>
    </citation>
    <scope>NUCLEOTIDE SEQUENCE [LARGE SCALE GENOMIC DNA]</scope>
    <source>
        <strain evidence="2">GZMU011</strain>
    </source>
</reference>
<proteinExistence type="predicted"/>
<dbReference type="EMBL" id="JANQDX010000008">
    <property type="protein sequence ID" value="KAL0920297.1"/>
    <property type="molecule type" value="Genomic_DNA"/>
</dbReference>
<gene>
    <name evidence="2" type="ORF">M5K25_009422</name>
</gene>
<evidence type="ECO:0000256" key="1">
    <source>
        <dbReference type="SAM" id="MobiDB-lite"/>
    </source>
</evidence>
<evidence type="ECO:0000313" key="3">
    <source>
        <dbReference type="Proteomes" id="UP001552299"/>
    </source>
</evidence>
<comment type="caution">
    <text evidence="2">The sequence shown here is derived from an EMBL/GenBank/DDBJ whole genome shotgun (WGS) entry which is preliminary data.</text>
</comment>
<name>A0ABD0V5G5_DENTH</name>
<dbReference type="AlphaFoldDB" id="A0ABD0V5G5"/>
<evidence type="ECO:0000313" key="2">
    <source>
        <dbReference type="EMBL" id="KAL0920297.1"/>
    </source>
</evidence>
<feature type="compositionally biased region" description="Polar residues" evidence="1">
    <location>
        <begin position="305"/>
        <end position="319"/>
    </location>
</feature>
<keyword evidence="3" id="KW-1185">Reference proteome</keyword>
<dbReference type="Proteomes" id="UP001552299">
    <property type="component" value="Unassembled WGS sequence"/>
</dbReference>
<organism evidence="2 3">
    <name type="scientific">Dendrobium thyrsiflorum</name>
    <name type="common">Pinecone-like raceme dendrobium</name>
    <name type="synonym">Orchid</name>
    <dbReference type="NCBI Taxonomy" id="117978"/>
    <lineage>
        <taxon>Eukaryota</taxon>
        <taxon>Viridiplantae</taxon>
        <taxon>Streptophyta</taxon>
        <taxon>Embryophyta</taxon>
        <taxon>Tracheophyta</taxon>
        <taxon>Spermatophyta</taxon>
        <taxon>Magnoliopsida</taxon>
        <taxon>Liliopsida</taxon>
        <taxon>Asparagales</taxon>
        <taxon>Orchidaceae</taxon>
        <taxon>Epidendroideae</taxon>
        <taxon>Malaxideae</taxon>
        <taxon>Dendrobiinae</taxon>
        <taxon>Dendrobium</taxon>
    </lineage>
</organism>